<dbReference type="AlphaFoldDB" id="A0A0F9PVV8"/>
<reference evidence="10" key="1">
    <citation type="journal article" date="2015" name="Nature">
        <title>Complex archaea that bridge the gap between prokaryotes and eukaryotes.</title>
        <authorList>
            <person name="Spang A."/>
            <person name="Saw J.H."/>
            <person name="Jorgensen S.L."/>
            <person name="Zaremba-Niedzwiedzka K."/>
            <person name="Martijn J."/>
            <person name="Lind A.E."/>
            <person name="van Eijk R."/>
            <person name="Schleper C."/>
            <person name="Guy L."/>
            <person name="Ettema T.J."/>
        </authorList>
    </citation>
    <scope>NUCLEOTIDE SEQUENCE</scope>
</reference>
<name>A0A0F9PVV8_9ZZZZ</name>
<comment type="caution">
    <text evidence="10">The sequence shown here is derived from an EMBL/GenBank/DDBJ whole genome shotgun (WGS) entry which is preliminary data.</text>
</comment>
<protein>
    <recommendedName>
        <fullName evidence="2">anthranilate phosphoribosyltransferase</fullName>
        <ecNumber evidence="2">2.4.2.18</ecNumber>
    </recommendedName>
</protein>
<dbReference type="EC" id="2.4.2.18" evidence="2"/>
<accession>A0A0F9PVV8</accession>
<keyword evidence="7" id="KW-0057">Aromatic amino acid biosynthesis</keyword>
<dbReference type="GO" id="GO:0005829">
    <property type="term" value="C:cytosol"/>
    <property type="evidence" value="ECO:0007669"/>
    <property type="project" value="TreeGrafter"/>
</dbReference>
<dbReference type="Gene3D" id="3.40.1030.10">
    <property type="entry name" value="Nucleoside phosphorylase/phosphoribosyltransferase catalytic domain"/>
    <property type="match status" value="1"/>
</dbReference>
<dbReference type="PANTHER" id="PTHR43285">
    <property type="entry name" value="ANTHRANILATE PHOSPHORIBOSYLTRANSFERASE"/>
    <property type="match status" value="1"/>
</dbReference>
<evidence type="ECO:0000256" key="4">
    <source>
        <dbReference type="ARBA" id="ARBA00022676"/>
    </source>
</evidence>
<dbReference type="NCBIfam" id="TIGR01245">
    <property type="entry name" value="trpD"/>
    <property type="match status" value="1"/>
</dbReference>
<evidence type="ECO:0000259" key="9">
    <source>
        <dbReference type="Pfam" id="PF02885"/>
    </source>
</evidence>
<evidence type="ECO:0000256" key="5">
    <source>
        <dbReference type="ARBA" id="ARBA00022679"/>
    </source>
</evidence>
<evidence type="ECO:0000256" key="3">
    <source>
        <dbReference type="ARBA" id="ARBA00022605"/>
    </source>
</evidence>
<feature type="domain" description="Glycosyl transferase family 3 N-terminal" evidence="9">
    <location>
        <begin position="2"/>
        <end position="64"/>
    </location>
</feature>
<evidence type="ECO:0000313" key="10">
    <source>
        <dbReference type="EMBL" id="KKN34349.1"/>
    </source>
</evidence>
<dbReference type="Pfam" id="PF02885">
    <property type="entry name" value="Glycos_trans_3N"/>
    <property type="match status" value="1"/>
</dbReference>
<evidence type="ECO:0000259" key="8">
    <source>
        <dbReference type="Pfam" id="PF00591"/>
    </source>
</evidence>
<evidence type="ECO:0000256" key="1">
    <source>
        <dbReference type="ARBA" id="ARBA00004907"/>
    </source>
</evidence>
<dbReference type="Pfam" id="PF00591">
    <property type="entry name" value="Glycos_transf_3"/>
    <property type="match status" value="1"/>
</dbReference>
<keyword evidence="5" id="KW-0808">Transferase</keyword>
<sequence length="335" mass="35079">MKEYIKKIVEGQDMNQEEMSGSFDLIMAGKATAAQIAGFIVALRMKGETVEEIAGAASSMRRHAVFIDTSGLAVVDTCGTGGDSLKTFNISTTAAFVAAGAGVPIAKHGNRAISSACGSADVLAALGVNIEAAPEVVEECLSRIGFGFLYAPKLHPAMKHAGVPRRELGVRTIFNMLGPLTNPAGAKGQILGVFSPELTETFASVLKLLGSKRAFVVHGQDGMDEITSTTTSRISELREGVIRTYEFDPLKYIDQYSDPQALQGGDPSVNAEIVKRVLSGDGGSCRDIVCLNAAAAIVTGGKADSISDAMGLAEESIDDGRAMAVLNGLIEYTNE</sequence>
<dbReference type="InterPro" id="IPR017459">
    <property type="entry name" value="Glycosyl_Trfase_fam3_N_dom"/>
</dbReference>
<evidence type="ECO:0000256" key="2">
    <source>
        <dbReference type="ARBA" id="ARBA00011948"/>
    </source>
</evidence>
<dbReference type="FunFam" id="3.40.1030.10:FF:000002">
    <property type="entry name" value="Anthranilate phosphoribosyltransferase"/>
    <property type="match status" value="1"/>
</dbReference>
<comment type="pathway">
    <text evidence="1">Amino-acid biosynthesis; L-tryptophan biosynthesis; L-tryptophan from chorismate: step 2/5.</text>
</comment>
<dbReference type="EMBL" id="LAZR01002111">
    <property type="protein sequence ID" value="KKN34349.1"/>
    <property type="molecule type" value="Genomic_DNA"/>
</dbReference>
<feature type="domain" description="Glycosyl transferase family 3" evidence="8">
    <location>
        <begin position="74"/>
        <end position="322"/>
    </location>
</feature>
<dbReference type="InterPro" id="IPR036320">
    <property type="entry name" value="Glycosyl_Trfase_fam3_N_dom_sf"/>
</dbReference>
<dbReference type="InterPro" id="IPR000312">
    <property type="entry name" value="Glycosyl_Trfase_fam3"/>
</dbReference>
<evidence type="ECO:0000256" key="6">
    <source>
        <dbReference type="ARBA" id="ARBA00022822"/>
    </source>
</evidence>
<keyword evidence="6" id="KW-0822">Tryptophan biosynthesis</keyword>
<dbReference type="SUPFAM" id="SSF52418">
    <property type="entry name" value="Nucleoside phosphorylase/phosphoribosyltransferase catalytic domain"/>
    <property type="match status" value="1"/>
</dbReference>
<dbReference type="GO" id="GO:0004048">
    <property type="term" value="F:anthranilate phosphoribosyltransferase activity"/>
    <property type="evidence" value="ECO:0007669"/>
    <property type="project" value="UniProtKB-EC"/>
</dbReference>
<dbReference type="InterPro" id="IPR035902">
    <property type="entry name" value="Nuc_phospho_transferase"/>
</dbReference>
<dbReference type="HAMAP" id="MF_00211">
    <property type="entry name" value="TrpD"/>
    <property type="match status" value="1"/>
</dbReference>
<dbReference type="PANTHER" id="PTHR43285:SF2">
    <property type="entry name" value="ANTHRANILATE PHOSPHORIBOSYLTRANSFERASE"/>
    <property type="match status" value="1"/>
</dbReference>
<proteinExistence type="inferred from homology"/>
<dbReference type="GO" id="GO:0000162">
    <property type="term" value="P:L-tryptophan biosynthetic process"/>
    <property type="evidence" value="ECO:0007669"/>
    <property type="project" value="UniProtKB-KW"/>
</dbReference>
<evidence type="ECO:0000256" key="7">
    <source>
        <dbReference type="ARBA" id="ARBA00023141"/>
    </source>
</evidence>
<organism evidence="10">
    <name type="scientific">marine sediment metagenome</name>
    <dbReference type="NCBI Taxonomy" id="412755"/>
    <lineage>
        <taxon>unclassified sequences</taxon>
        <taxon>metagenomes</taxon>
        <taxon>ecological metagenomes</taxon>
    </lineage>
</organism>
<dbReference type="Gene3D" id="1.20.970.10">
    <property type="entry name" value="Transferase, Pyrimidine Nucleoside Phosphorylase, Chain C"/>
    <property type="match status" value="1"/>
</dbReference>
<dbReference type="InterPro" id="IPR005940">
    <property type="entry name" value="Anthranilate_Pribosyl_Tfrase"/>
</dbReference>
<dbReference type="SUPFAM" id="SSF47648">
    <property type="entry name" value="Nucleoside phosphorylase/phosphoribosyltransferase N-terminal domain"/>
    <property type="match status" value="1"/>
</dbReference>
<keyword evidence="4" id="KW-0328">Glycosyltransferase</keyword>
<gene>
    <name evidence="10" type="ORF">LCGC14_0794650</name>
</gene>
<keyword evidence="3" id="KW-0028">Amino-acid biosynthesis</keyword>